<evidence type="ECO:0000256" key="2">
    <source>
        <dbReference type="ARBA" id="ARBA00013263"/>
    </source>
</evidence>
<dbReference type="InterPro" id="IPR011053">
    <property type="entry name" value="Single_hybrid_motif"/>
</dbReference>
<dbReference type="GO" id="GO:0046872">
    <property type="term" value="F:metal ion binding"/>
    <property type="evidence" value="ECO:0007669"/>
    <property type="project" value="InterPro"/>
</dbReference>
<dbReference type="SUPFAM" id="SSF51246">
    <property type="entry name" value="Rudiment single hybrid motif"/>
    <property type="match status" value="1"/>
</dbReference>
<dbReference type="PROSITE" id="PS00867">
    <property type="entry name" value="CPSASE_2"/>
    <property type="match status" value="1"/>
</dbReference>
<sequence length="635" mass="66406">MTLFDTVLVAHRGEIARRIIRTLRALGIRSVAVYSDADAGAPHVREADVAVRLGPAPAVQSYLDGKAVLRAARETGAQAIHPGYGFLSENADFARACRAAGIVFIGPDVRALEVMGDKIRAKAQVAGSGVPIVPGFSAAGLDDAAIAAQAAEVGLPLLVKPSAGGGGKGMQIVGTLDELPEALAAARRVAASAFGDDTLLLERLIERPRHIEVQVLADAHGGILHLGERECTLQRRHQKVIEEAPSPLVDPAMRARLGAAACAAAASVDYRGAGTVEFLVPGDRPDECFFIEMNTRLQVEHPVTELVTGIDLVEQQLRIAAGEPLAFAQDDVRFHGHAMEARVYAESPERGFLPATGDVLTWRAAAGVRTDAGVESGSAVTADYDPMIAKVIAHGDDRAVALDRLDAALADTVLLGVDTNISFLRRLLADPAVRAGDLDTGLIDRMPAPEPDPPAADALAAAAAALPQPTTPGVWGALRGWREGGRREPRTVLLRDDADVLHRAVAGADAAADVAVDADGAVWVHADGATHRLLPVTREAALAERLADRGRDAGAESPELRAPMPGTVVAVHVADGAIVASGDRLVTVEAMKMEHSVTAPHAGVARVHAVVGAQVRRDELLAEVAAETREGTDDD</sequence>
<keyword evidence="3" id="KW-0436">Ligase</keyword>
<evidence type="ECO:0000313" key="12">
    <source>
        <dbReference type="EMBL" id="TXK08630.1"/>
    </source>
</evidence>
<dbReference type="PROSITE" id="PS50979">
    <property type="entry name" value="BC"/>
    <property type="match status" value="1"/>
</dbReference>
<dbReference type="SUPFAM" id="SSF52440">
    <property type="entry name" value="PreATP-grasp domain"/>
    <property type="match status" value="1"/>
</dbReference>
<dbReference type="InterPro" id="IPR005479">
    <property type="entry name" value="CPAse_ATP-bd"/>
</dbReference>
<dbReference type="EMBL" id="VRSX01000007">
    <property type="protein sequence ID" value="TXK08630.1"/>
    <property type="molecule type" value="Genomic_DNA"/>
</dbReference>
<evidence type="ECO:0000259" key="11">
    <source>
        <dbReference type="PROSITE" id="PS50979"/>
    </source>
</evidence>
<dbReference type="PROSITE" id="PS00188">
    <property type="entry name" value="BIOTIN"/>
    <property type="match status" value="1"/>
</dbReference>
<dbReference type="GO" id="GO:0004075">
    <property type="term" value="F:biotin carboxylase activity"/>
    <property type="evidence" value="ECO:0007669"/>
    <property type="project" value="UniProtKB-EC"/>
</dbReference>
<feature type="domain" description="Biotin carboxylation" evidence="11">
    <location>
        <begin position="3"/>
        <end position="448"/>
    </location>
</feature>
<dbReference type="GO" id="GO:0005524">
    <property type="term" value="F:ATP binding"/>
    <property type="evidence" value="ECO:0007669"/>
    <property type="project" value="UniProtKB-UniRule"/>
</dbReference>
<dbReference type="InterPro" id="IPR016185">
    <property type="entry name" value="PreATP-grasp_dom_sf"/>
</dbReference>
<dbReference type="InterPro" id="IPR050856">
    <property type="entry name" value="Biotin_carboxylase_complex"/>
</dbReference>
<dbReference type="FunFam" id="3.30.470.20:FF:000028">
    <property type="entry name" value="Methylcrotonoyl-CoA carboxylase subunit alpha, mitochondrial"/>
    <property type="match status" value="1"/>
</dbReference>
<dbReference type="Pfam" id="PF00364">
    <property type="entry name" value="Biotin_lipoyl"/>
    <property type="match status" value="1"/>
</dbReference>
<protein>
    <recommendedName>
        <fullName evidence="2">biotin carboxylase</fullName>
        <ecNumber evidence="2">6.3.4.14</ecNumber>
    </recommendedName>
</protein>
<keyword evidence="13" id="KW-1185">Reference proteome</keyword>
<dbReference type="InterPro" id="IPR000089">
    <property type="entry name" value="Biotin_lipoyl"/>
</dbReference>
<reference evidence="12 13" key="1">
    <citation type="submission" date="2019-08" db="EMBL/GenBank/DDBJ databases">
        <authorList>
            <person name="Dong K."/>
        </authorList>
    </citation>
    <scope>NUCLEOTIDE SEQUENCE [LARGE SCALE GENOMIC DNA]</scope>
    <source>
        <strain evidence="12 13">K-1</strain>
    </source>
</reference>
<dbReference type="PANTHER" id="PTHR18866">
    <property type="entry name" value="CARBOXYLASE:PYRUVATE/ACETYL-COA/PROPIONYL-COA CARBOXYLASE"/>
    <property type="match status" value="1"/>
</dbReference>
<dbReference type="AlphaFoldDB" id="A0A5C8HUZ0"/>
<dbReference type="InterPro" id="IPR001882">
    <property type="entry name" value="Biotin_BS"/>
</dbReference>
<dbReference type="EC" id="6.3.4.14" evidence="2"/>
<comment type="caution">
    <text evidence="12">The sequence shown here is derived from an EMBL/GenBank/DDBJ whole genome shotgun (WGS) entry which is preliminary data.</text>
</comment>
<evidence type="ECO:0000256" key="8">
    <source>
        <dbReference type="PROSITE-ProRule" id="PRU00409"/>
    </source>
</evidence>
<organism evidence="12 13">
    <name type="scientific">Microbacterium saccharophilum</name>
    <dbReference type="NCBI Taxonomy" id="1213358"/>
    <lineage>
        <taxon>Bacteria</taxon>
        <taxon>Bacillati</taxon>
        <taxon>Actinomycetota</taxon>
        <taxon>Actinomycetes</taxon>
        <taxon>Micrococcales</taxon>
        <taxon>Microbacteriaceae</taxon>
        <taxon>Microbacterium</taxon>
    </lineage>
</organism>
<feature type="domain" description="ATP-grasp" evidence="10">
    <location>
        <begin position="122"/>
        <end position="321"/>
    </location>
</feature>
<keyword evidence="6" id="KW-0092">Biotin</keyword>
<dbReference type="PROSITE" id="PS50968">
    <property type="entry name" value="BIOTINYL_LIPOYL"/>
    <property type="match status" value="1"/>
</dbReference>
<dbReference type="FunFam" id="3.40.50.20:FF:000010">
    <property type="entry name" value="Propionyl-CoA carboxylase subunit alpha"/>
    <property type="match status" value="1"/>
</dbReference>
<evidence type="ECO:0000313" key="13">
    <source>
        <dbReference type="Proteomes" id="UP000321949"/>
    </source>
</evidence>
<dbReference type="RefSeq" id="WP_147051246.1">
    <property type="nucleotide sequence ID" value="NZ_BKAH01000015.1"/>
</dbReference>
<keyword evidence="4 8" id="KW-0547">Nucleotide-binding</keyword>
<dbReference type="InterPro" id="IPR011761">
    <property type="entry name" value="ATP-grasp"/>
</dbReference>
<evidence type="ECO:0000256" key="6">
    <source>
        <dbReference type="ARBA" id="ARBA00023267"/>
    </source>
</evidence>
<evidence type="ECO:0000259" key="10">
    <source>
        <dbReference type="PROSITE" id="PS50975"/>
    </source>
</evidence>
<evidence type="ECO:0000256" key="7">
    <source>
        <dbReference type="ARBA" id="ARBA00046317"/>
    </source>
</evidence>
<comment type="pathway">
    <text evidence="7">Amino-acid degradation; L-leucine degradation.</text>
</comment>
<evidence type="ECO:0000256" key="5">
    <source>
        <dbReference type="ARBA" id="ARBA00022840"/>
    </source>
</evidence>
<dbReference type="InterPro" id="IPR005482">
    <property type="entry name" value="Biotin_COase_C"/>
</dbReference>
<dbReference type="PROSITE" id="PS50975">
    <property type="entry name" value="ATP_GRASP"/>
    <property type="match status" value="1"/>
</dbReference>
<name>A0A5C8HUZ0_9MICO</name>
<dbReference type="InterPro" id="IPR005481">
    <property type="entry name" value="BC-like_N"/>
</dbReference>
<proteinExistence type="predicted"/>
<dbReference type="Pfam" id="PF00289">
    <property type="entry name" value="Biotin_carb_N"/>
    <property type="match status" value="1"/>
</dbReference>
<dbReference type="Gene3D" id="3.30.470.20">
    <property type="entry name" value="ATP-grasp fold, B domain"/>
    <property type="match status" value="1"/>
</dbReference>
<dbReference type="Pfam" id="PF02785">
    <property type="entry name" value="Biotin_carb_C"/>
    <property type="match status" value="1"/>
</dbReference>
<evidence type="ECO:0000259" key="9">
    <source>
        <dbReference type="PROSITE" id="PS50968"/>
    </source>
</evidence>
<gene>
    <name evidence="12" type="ORF">FVP74_13090</name>
</gene>
<accession>A0A5C8HUZ0</accession>
<dbReference type="OrthoDB" id="9760256at2"/>
<dbReference type="Pfam" id="PF02786">
    <property type="entry name" value="CPSase_L_D2"/>
    <property type="match status" value="1"/>
</dbReference>
<dbReference type="SUPFAM" id="SSF56059">
    <property type="entry name" value="Glutathione synthetase ATP-binding domain-like"/>
    <property type="match status" value="1"/>
</dbReference>
<dbReference type="InterPro" id="IPR011764">
    <property type="entry name" value="Biotin_carboxylation_dom"/>
</dbReference>
<dbReference type="CDD" id="cd06850">
    <property type="entry name" value="biotinyl_domain"/>
    <property type="match status" value="1"/>
</dbReference>
<dbReference type="InterPro" id="IPR011054">
    <property type="entry name" value="Rudment_hybrid_motif"/>
</dbReference>
<dbReference type="Gene3D" id="2.40.50.100">
    <property type="match status" value="1"/>
</dbReference>
<dbReference type="SUPFAM" id="SSF51230">
    <property type="entry name" value="Single hybrid motif"/>
    <property type="match status" value="1"/>
</dbReference>
<keyword evidence="5 8" id="KW-0067">ATP-binding</keyword>
<evidence type="ECO:0000256" key="4">
    <source>
        <dbReference type="ARBA" id="ARBA00022741"/>
    </source>
</evidence>
<comment type="cofactor">
    <cofactor evidence="1">
        <name>biotin</name>
        <dbReference type="ChEBI" id="CHEBI:57586"/>
    </cofactor>
</comment>
<dbReference type="SMART" id="SM00878">
    <property type="entry name" value="Biotin_carb_C"/>
    <property type="match status" value="1"/>
</dbReference>
<evidence type="ECO:0000256" key="1">
    <source>
        <dbReference type="ARBA" id="ARBA00001953"/>
    </source>
</evidence>
<dbReference type="PANTHER" id="PTHR18866:SF33">
    <property type="entry name" value="METHYLCROTONOYL-COA CARBOXYLASE SUBUNIT ALPHA, MITOCHONDRIAL-RELATED"/>
    <property type="match status" value="1"/>
</dbReference>
<dbReference type="Proteomes" id="UP000321949">
    <property type="component" value="Unassembled WGS sequence"/>
</dbReference>
<feature type="domain" description="Lipoyl-binding" evidence="9">
    <location>
        <begin position="550"/>
        <end position="625"/>
    </location>
</feature>
<evidence type="ECO:0000256" key="3">
    <source>
        <dbReference type="ARBA" id="ARBA00022598"/>
    </source>
</evidence>